<organism evidence="17 18">
    <name type="scientific">Roseovarius nubinhibens</name>
    <dbReference type="NCBI Taxonomy" id="314263"/>
    <lineage>
        <taxon>Bacteria</taxon>
        <taxon>Pseudomonadati</taxon>
        <taxon>Pseudomonadota</taxon>
        <taxon>Alphaproteobacteria</taxon>
        <taxon>Rhodobacterales</taxon>
        <taxon>Roseobacteraceae</taxon>
        <taxon>Roseovarius</taxon>
    </lineage>
</organism>
<dbReference type="InterPro" id="IPR001753">
    <property type="entry name" value="Enoyl-CoA_hydra/iso"/>
</dbReference>
<dbReference type="PANTHER" id="PTHR23309:SF51">
    <property type="entry name" value="3-HYDROXYACYL-COA DEHYDROGENASE-RELATED"/>
    <property type="match status" value="1"/>
</dbReference>
<dbReference type="InterPro" id="IPR029045">
    <property type="entry name" value="ClpP/crotonase-like_dom_sf"/>
</dbReference>
<evidence type="ECO:0000256" key="10">
    <source>
        <dbReference type="ARBA" id="ARBA00023235"/>
    </source>
</evidence>
<dbReference type="InterPro" id="IPR008927">
    <property type="entry name" value="6-PGluconate_DH-like_C_sf"/>
</dbReference>
<evidence type="ECO:0000259" key="15">
    <source>
        <dbReference type="Pfam" id="PF00725"/>
    </source>
</evidence>
<comment type="similarity">
    <text evidence="3">In the N-terminal section; belongs to the enoyl-CoA hydratase/isomerase family.</text>
</comment>
<evidence type="ECO:0000313" key="18">
    <source>
        <dbReference type="Proteomes" id="UP000264719"/>
    </source>
</evidence>
<keyword evidence="5" id="KW-0442">Lipid degradation</keyword>
<dbReference type="EMBL" id="DMVW01000179">
    <property type="protein sequence ID" value="HAR53898.1"/>
    <property type="molecule type" value="Genomic_DNA"/>
</dbReference>
<dbReference type="SUPFAM" id="SSF48179">
    <property type="entry name" value="6-phosphogluconate dehydrogenase C-terminal domain-like"/>
    <property type="match status" value="1"/>
</dbReference>
<evidence type="ECO:0000256" key="12">
    <source>
        <dbReference type="ARBA" id="ARBA00023268"/>
    </source>
</evidence>
<comment type="subcellular location">
    <subcellularLocation>
        <location evidence="1">Peroxisome</location>
    </subcellularLocation>
</comment>
<keyword evidence="11" id="KW-0456">Lyase</keyword>
<dbReference type="Gene3D" id="3.40.50.720">
    <property type="entry name" value="NAD(P)-binding Rossmann-like Domain"/>
    <property type="match status" value="1"/>
</dbReference>
<comment type="pathway">
    <text evidence="2">Lipid metabolism; fatty acid beta-oxidation.</text>
</comment>
<feature type="non-terminal residue" evidence="17">
    <location>
        <position position="602"/>
    </location>
</feature>
<proteinExistence type="inferred from homology"/>
<dbReference type="Gene3D" id="3.90.226.10">
    <property type="entry name" value="2-enoyl-CoA Hydratase, Chain A, domain 1"/>
    <property type="match status" value="1"/>
</dbReference>
<evidence type="ECO:0000256" key="4">
    <source>
        <dbReference type="ARBA" id="ARBA00022832"/>
    </source>
</evidence>
<keyword evidence="6" id="KW-0560">Oxidoreductase</keyword>
<dbReference type="GO" id="GO:0004300">
    <property type="term" value="F:enoyl-CoA hydratase activity"/>
    <property type="evidence" value="ECO:0007669"/>
    <property type="project" value="UniProtKB-ARBA"/>
</dbReference>
<feature type="domain" description="3-hydroxyacyl-CoA dehydrogenase C-terminal" evidence="15">
    <location>
        <begin position="482"/>
        <end position="575"/>
    </location>
</feature>
<evidence type="ECO:0000256" key="8">
    <source>
        <dbReference type="ARBA" id="ARBA00023098"/>
    </source>
</evidence>
<dbReference type="GO" id="GO:0016853">
    <property type="term" value="F:isomerase activity"/>
    <property type="evidence" value="ECO:0007669"/>
    <property type="project" value="UniProtKB-KW"/>
</dbReference>
<keyword evidence="12" id="KW-0511">Multifunctional enzyme</keyword>
<dbReference type="Proteomes" id="UP000264719">
    <property type="component" value="Unassembled WGS sequence"/>
</dbReference>
<dbReference type="GO" id="GO:0006635">
    <property type="term" value="P:fatty acid beta-oxidation"/>
    <property type="evidence" value="ECO:0007669"/>
    <property type="project" value="UniProtKB-UniPathway"/>
</dbReference>
<comment type="catalytic activity">
    <reaction evidence="13">
        <text>a (3S)-3-hydroxyacyl-CoA + NAD(+) = a 3-oxoacyl-CoA + NADH + H(+)</text>
        <dbReference type="Rhea" id="RHEA:22432"/>
        <dbReference type="ChEBI" id="CHEBI:15378"/>
        <dbReference type="ChEBI" id="CHEBI:57318"/>
        <dbReference type="ChEBI" id="CHEBI:57540"/>
        <dbReference type="ChEBI" id="CHEBI:57945"/>
        <dbReference type="ChEBI" id="CHEBI:90726"/>
        <dbReference type="EC" id="1.1.1.35"/>
    </reaction>
</comment>
<evidence type="ECO:0000256" key="14">
    <source>
        <dbReference type="RuleBase" id="RU003707"/>
    </source>
</evidence>
<dbReference type="AlphaFoldDB" id="A0A348WH86"/>
<evidence type="ECO:0000256" key="2">
    <source>
        <dbReference type="ARBA" id="ARBA00005005"/>
    </source>
</evidence>
<name>A0A348WH86_9RHOB</name>
<evidence type="ECO:0000256" key="7">
    <source>
        <dbReference type="ARBA" id="ARBA00023027"/>
    </source>
</evidence>
<dbReference type="SUPFAM" id="SSF51735">
    <property type="entry name" value="NAD(P)-binding Rossmann-fold domains"/>
    <property type="match status" value="1"/>
</dbReference>
<dbReference type="GO" id="GO:0070403">
    <property type="term" value="F:NAD+ binding"/>
    <property type="evidence" value="ECO:0007669"/>
    <property type="project" value="InterPro"/>
</dbReference>
<dbReference type="SUPFAM" id="SSF52096">
    <property type="entry name" value="ClpP/crotonase"/>
    <property type="match status" value="1"/>
</dbReference>
<dbReference type="PROSITE" id="PS00166">
    <property type="entry name" value="ENOYL_COA_HYDRATASE"/>
    <property type="match status" value="1"/>
</dbReference>
<protein>
    <submittedName>
        <fullName evidence="17">3-hydroxyacyl-CoA dehydrogenase</fullName>
    </submittedName>
</protein>
<evidence type="ECO:0000256" key="5">
    <source>
        <dbReference type="ARBA" id="ARBA00022963"/>
    </source>
</evidence>
<evidence type="ECO:0000259" key="16">
    <source>
        <dbReference type="Pfam" id="PF02737"/>
    </source>
</evidence>
<keyword evidence="4" id="KW-0276">Fatty acid metabolism</keyword>
<dbReference type="InterPro" id="IPR006176">
    <property type="entry name" value="3-OHacyl-CoA_DH_NAD-bd"/>
</dbReference>
<evidence type="ECO:0000256" key="13">
    <source>
        <dbReference type="ARBA" id="ARBA00049556"/>
    </source>
</evidence>
<sequence length="602" mass="62784">MTGGNTMKDASSQALVEIEIDGDIGLIRLSKPPVNALGVALRGAVHAAHQTLQDDPAIRAIVLYGAGRFFSAGADIKDFGKADVEPTLPQVLKALNNSPKPVVAALHGVAFGGALELALACHLRVGVPGLRVGLPEVKLGLLPGAGGAQRLPRLTGLSRAIDIICSGRDVAAEEALEAGILDLIIDAPARDAGIDAARQVLSGTLTARQTDSLQVAEDDAAVTAARQRFAAKRPALAAPLKALEAVCAATLPIDEGLARERGLFMGLMAGEERAGLVHAFFAERATGRIPEQDAPPRDIAQLAVIGGGTMGVGIATSLLIGGYEVRLIEAQSDRVGAAQEGVTANLAGALKRGKLSEEGHAAASTRFTCSDALDTVAEADLVIEAIFEDMGAKTALFERLDAICKPGAILATNTSYLDVNEIAAATARPEDVIGLHFFSPAHIMRLVEVVVADATAPEVVTTAFALARKLGKVPVRAGVCDGFIGNRILTQYRRAADYLLLDGADFAEIDAALEAFGFAMGPFAVSDLAGLDIAKATRDRKAATRPASERYSRVADLICDQGWYGRKTGQGYYLYDNGKATGPNPGAMEIVKAERQALGLRP</sequence>
<comment type="caution">
    <text evidence="17">The sequence shown here is derived from an EMBL/GenBank/DDBJ whole genome shotgun (WGS) entry which is preliminary data.</text>
</comment>
<dbReference type="Pfam" id="PF00725">
    <property type="entry name" value="3HCDH"/>
    <property type="match status" value="1"/>
</dbReference>
<dbReference type="UniPathway" id="UPA00659"/>
<dbReference type="GO" id="GO:0003857">
    <property type="term" value="F:(3S)-3-hydroxyacyl-CoA dehydrogenase (NAD+) activity"/>
    <property type="evidence" value="ECO:0007669"/>
    <property type="project" value="UniProtKB-EC"/>
</dbReference>
<gene>
    <name evidence="17" type="ORF">DCS45_18765</name>
</gene>
<evidence type="ECO:0000313" key="17">
    <source>
        <dbReference type="EMBL" id="HAR53898.1"/>
    </source>
</evidence>
<feature type="domain" description="3-hydroxyacyl-CoA dehydrogenase NAD binding" evidence="16">
    <location>
        <begin position="302"/>
        <end position="477"/>
    </location>
</feature>
<comment type="similarity">
    <text evidence="14">Belongs to the enoyl-CoA hydratase/isomerase family.</text>
</comment>
<reference evidence="17 18" key="1">
    <citation type="journal article" date="2018" name="Nat. Biotechnol.">
        <title>A standardized bacterial taxonomy based on genome phylogeny substantially revises the tree of life.</title>
        <authorList>
            <person name="Parks D.H."/>
            <person name="Chuvochina M."/>
            <person name="Waite D.W."/>
            <person name="Rinke C."/>
            <person name="Skarshewski A."/>
            <person name="Chaumeil P.A."/>
            <person name="Hugenholtz P."/>
        </authorList>
    </citation>
    <scope>NUCLEOTIDE SEQUENCE [LARGE SCALE GENOMIC DNA]</scope>
    <source>
        <strain evidence="17">UBA9169</strain>
    </source>
</reference>
<keyword evidence="9" id="KW-0576">Peroxisome</keyword>
<accession>A0A348WH86</accession>
<evidence type="ECO:0000256" key="1">
    <source>
        <dbReference type="ARBA" id="ARBA00004275"/>
    </source>
</evidence>
<dbReference type="FunFam" id="3.40.50.720:FF:000009">
    <property type="entry name" value="Fatty oxidation complex, alpha subunit"/>
    <property type="match status" value="1"/>
</dbReference>
<dbReference type="InterPro" id="IPR036291">
    <property type="entry name" value="NAD(P)-bd_dom_sf"/>
</dbReference>
<dbReference type="CDD" id="cd06558">
    <property type="entry name" value="crotonase-like"/>
    <property type="match status" value="1"/>
</dbReference>
<dbReference type="InterPro" id="IPR006108">
    <property type="entry name" value="3HC_DH_C"/>
</dbReference>
<evidence type="ECO:0000256" key="11">
    <source>
        <dbReference type="ARBA" id="ARBA00023239"/>
    </source>
</evidence>
<keyword evidence="8" id="KW-0443">Lipid metabolism</keyword>
<evidence type="ECO:0000256" key="9">
    <source>
        <dbReference type="ARBA" id="ARBA00023140"/>
    </source>
</evidence>
<dbReference type="Pfam" id="PF00378">
    <property type="entry name" value="ECH_1"/>
    <property type="match status" value="1"/>
</dbReference>
<keyword evidence="7" id="KW-0520">NAD</keyword>
<keyword evidence="10" id="KW-0413">Isomerase</keyword>
<evidence type="ECO:0000256" key="6">
    <source>
        <dbReference type="ARBA" id="ARBA00023002"/>
    </source>
</evidence>
<dbReference type="PANTHER" id="PTHR23309">
    <property type="entry name" value="3-HYDROXYACYL-COA DEHYROGENASE"/>
    <property type="match status" value="1"/>
</dbReference>
<evidence type="ECO:0000256" key="3">
    <source>
        <dbReference type="ARBA" id="ARBA00008750"/>
    </source>
</evidence>
<dbReference type="Pfam" id="PF02737">
    <property type="entry name" value="3HCDH_N"/>
    <property type="match status" value="1"/>
</dbReference>
<dbReference type="InterPro" id="IPR018376">
    <property type="entry name" value="Enoyl-CoA_hyd/isom_CS"/>
</dbReference>
<dbReference type="Gene3D" id="1.10.1040.50">
    <property type="match status" value="1"/>
</dbReference>